<feature type="transmembrane region" description="Helical" evidence="7">
    <location>
        <begin position="203"/>
        <end position="225"/>
    </location>
</feature>
<dbReference type="Pfam" id="PF07690">
    <property type="entry name" value="MFS_1"/>
    <property type="match status" value="1"/>
</dbReference>
<reference evidence="9" key="1">
    <citation type="submission" date="2021-01" db="EMBL/GenBank/DDBJ databases">
        <title>Whole genome shotgun sequence of Catellatospora methionotrophica NBRC 14553.</title>
        <authorList>
            <person name="Komaki H."/>
            <person name="Tamura T."/>
        </authorList>
    </citation>
    <scope>NUCLEOTIDE SEQUENCE</scope>
    <source>
        <strain evidence="9">NBRC 14553</strain>
    </source>
</reference>
<feature type="transmembrane region" description="Helical" evidence="7">
    <location>
        <begin position="21"/>
        <end position="42"/>
    </location>
</feature>
<feature type="transmembrane region" description="Helical" evidence="7">
    <location>
        <begin position="341"/>
        <end position="359"/>
    </location>
</feature>
<evidence type="ECO:0000256" key="2">
    <source>
        <dbReference type="ARBA" id="ARBA00022448"/>
    </source>
</evidence>
<dbReference type="PANTHER" id="PTHR42718:SF47">
    <property type="entry name" value="METHYL VIOLOGEN RESISTANCE PROTEIN SMVA"/>
    <property type="match status" value="1"/>
</dbReference>
<dbReference type="EMBL" id="BONJ01000037">
    <property type="protein sequence ID" value="GIG18206.1"/>
    <property type="molecule type" value="Genomic_DNA"/>
</dbReference>
<evidence type="ECO:0000256" key="6">
    <source>
        <dbReference type="ARBA" id="ARBA00023136"/>
    </source>
</evidence>
<feature type="transmembrane region" description="Helical" evidence="7">
    <location>
        <begin position="144"/>
        <end position="164"/>
    </location>
</feature>
<feature type="transmembrane region" description="Helical" evidence="7">
    <location>
        <begin position="237"/>
        <end position="254"/>
    </location>
</feature>
<dbReference type="SUPFAM" id="SSF103473">
    <property type="entry name" value="MFS general substrate transporter"/>
    <property type="match status" value="1"/>
</dbReference>
<feature type="transmembrane region" description="Helical" evidence="7">
    <location>
        <begin position="275"/>
        <end position="299"/>
    </location>
</feature>
<feature type="transmembrane region" description="Helical" evidence="7">
    <location>
        <begin position="311"/>
        <end position="329"/>
    </location>
</feature>
<keyword evidence="2" id="KW-0813">Transport</keyword>
<dbReference type="InterPro" id="IPR011701">
    <property type="entry name" value="MFS"/>
</dbReference>
<dbReference type="GO" id="GO:0022857">
    <property type="term" value="F:transmembrane transporter activity"/>
    <property type="evidence" value="ECO:0007669"/>
    <property type="project" value="InterPro"/>
</dbReference>
<dbReference type="Proteomes" id="UP000660339">
    <property type="component" value="Unassembled WGS sequence"/>
</dbReference>
<dbReference type="GO" id="GO:0005886">
    <property type="term" value="C:plasma membrane"/>
    <property type="evidence" value="ECO:0007669"/>
    <property type="project" value="UniProtKB-SubCell"/>
</dbReference>
<comment type="subcellular location">
    <subcellularLocation>
        <location evidence="1">Cell membrane</location>
        <topology evidence="1">Multi-pass membrane protein</topology>
    </subcellularLocation>
</comment>
<feature type="transmembrane region" description="Helical" evidence="7">
    <location>
        <begin position="412"/>
        <end position="429"/>
    </location>
</feature>
<dbReference type="PROSITE" id="PS50850">
    <property type="entry name" value="MFS"/>
    <property type="match status" value="1"/>
</dbReference>
<evidence type="ECO:0000313" key="9">
    <source>
        <dbReference type="EMBL" id="GIG18206.1"/>
    </source>
</evidence>
<dbReference type="InterPro" id="IPR020846">
    <property type="entry name" value="MFS_dom"/>
</dbReference>
<dbReference type="Gene3D" id="1.20.1720.10">
    <property type="entry name" value="Multidrug resistance protein D"/>
    <property type="match status" value="1"/>
</dbReference>
<keyword evidence="10" id="KW-1185">Reference proteome</keyword>
<comment type="caution">
    <text evidence="9">The sequence shown here is derived from an EMBL/GenBank/DDBJ whole genome shotgun (WGS) entry which is preliminary data.</text>
</comment>
<feature type="transmembrane region" description="Helical" evidence="7">
    <location>
        <begin position="478"/>
        <end position="499"/>
    </location>
</feature>
<keyword evidence="6 7" id="KW-0472">Membrane</keyword>
<dbReference type="CDD" id="cd17321">
    <property type="entry name" value="MFS_MMR_MDR_like"/>
    <property type="match status" value="1"/>
</dbReference>
<proteinExistence type="predicted"/>
<feature type="transmembrane region" description="Helical" evidence="7">
    <location>
        <begin position="170"/>
        <end position="191"/>
    </location>
</feature>
<organism evidence="9 10">
    <name type="scientific">Catellatospora methionotrophica</name>
    <dbReference type="NCBI Taxonomy" id="121620"/>
    <lineage>
        <taxon>Bacteria</taxon>
        <taxon>Bacillati</taxon>
        <taxon>Actinomycetota</taxon>
        <taxon>Actinomycetes</taxon>
        <taxon>Micromonosporales</taxon>
        <taxon>Micromonosporaceae</taxon>
        <taxon>Catellatospora</taxon>
    </lineage>
</organism>
<feature type="transmembrane region" description="Helical" evidence="7">
    <location>
        <begin position="86"/>
        <end position="105"/>
    </location>
</feature>
<protein>
    <submittedName>
        <fullName evidence="9">MFS transporter</fullName>
    </submittedName>
</protein>
<keyword evidence="5 7" id="KW-1133">Transmembrane helix</keyword>
<dbReference type="PANTHER" id="PTHR42718">
    <property type="entry name" value="MAJOR FACILITATOR SUPERFAMILY MULTIDRUG TRANSPORTER MFSC"/>
    <property type="match status" value="1"/>
</dbReference>
<feature type="domain" description="Major facilitator superfamily (MFS) profile" evidence="8">
    <location>
        <begin position="20"/>
        <end position="504"/>
    </location>
</feature>
<evidence type="ECO:0000256" key="5">
    <source>
        <dbReference type="ARBA" id="ARBA00022989"/>
    </source>
</evidence>
<keyword evidence="4 7" id="KW-0812">Transmembrane</keyword>
<evidence type="ECO:0000256" key="1">
    <source>
        <dbReference type="ARBA" id="ARBA00004651"/>
    </source>
</evidence>
<evidence type="ECO:0000256" key="4">
    <source>
        <dbReference type="ARBA" id="ARBA00022692"/>
    </source>
</evidence>
<feature type="transmembrane region" description="Helical" evidence="7">
    <location>
        <begin position="111"/>
        <end position="132"/>
    </location>
</feature>
<evidence type="ECO:0000259" key="8">
    <source>
        <dbReference type="PROSITE" id="PS50850"/>
    </source>
</evidence>
<evidence type="ECO:0000313" key="10">
    <source>
        <dbReference type="Proteomes" id="UP000660339"/>
    </source>
</evidence>
<accession>A0A8J3PK83</accession>
<evidence type="ECO:0000256" key="7">
    <source>
        <dbReference type="SAM" id="Phobius"/>
    </source>
</evidence>
<name>A0A8J3PK83_9ACTN</name>
<feature type="transmembrane region" description="Helical" evidence="7">
    <location>
        <begin position="365"/>
        <end position="391"/>
    </location>
</feature>
<sequence length="522" mass="53164">MSDTVPTGTARRAGRREWLGLAVLGLPTLLVSLDIGALFLALPHLSADLGASSTQQLWITDIYGFLTAGFLITMGTLGDRVGRRKLLLIGAALFGVLSVVAAYATSPEMLIAARALLGIAGATLMPSTLALISNMFHDDRQRGTAIAAWVSCMMTGAALGPVIGGVMLNYFWWGAVFLLGVPVMLLLLLVGPKLLPEFRNSGAGRLDLVSVVLSLAAVLSIIYGFKELAVYGLDSPTTAIVSIVAGLVLGFLFARRQLRLDHPLLDLRLFRTGAFSALLTAMMLAAGAMAGTFLLSSQYVQSVLGLSPAEAGLWLAPTGISIAVGSQLGPILSRKLGNSGAIAGGLAVGAVGFLLIALVRSETDLALVVAGLALVHLGAGPLFALGAFLVVGTVPPERAGSAASMSETSNNFGSTLGLAVLGTIGTAVYRDQMESGYTGAAAEQARETLAGATAAAGTLEPGAASQLLTVAHGAFTSGLHTAGVIGGVVFLAMAAIVAASQRKAARVQQAPAAEPALSSAHS</sequence>
<dbReference type="AlphaFoldDB" id="A0A8J3PK83"/>
<keyword evidence="3" id="KW-1003">Cell membrane</keyword>
<dbReference type="InterPro" id="IPR036259">
    <property type="entry name" value="MFS_trans_sf"/>
</dbReference>
<dbReference type="Gene3D" id="1.20.1250.20">
    <property type="entry name" value="MFS general substrate transporter like domains"/>
    <property type="match status" value="1"/>
</dbReference>
<feature type="transmembrane region" description="Helical" evidence="7">
    <location>
        <begin position="62"/>
        <end position="79"/>
    </location>
</feature>
<gene>
    <name evidence="9" type="primary">smvA_2</name>
    <name evidence="9" type="ORF">Cme02nite_65380</name>
</gene>
<evidence type="ECO:0000256" key="3">
    <source>
        <dbReference type="ARBA" id="ARBA00022475"/>
    </source>
</evidence>
<dbReference type="RefSeq" id="WP_166386028.1">
    <property type="nucleotide sequence ID" value="NZ_BAAATT010000034.1"/>
</dbReference>